<evidence type="ECO:0000313" key="4">
    <source>
        <dbReference type="Proteomes" id="UP000027866"/>
    </source>
</evidence>
<accession>A0A074NM92</accession>
<evidence type="ECO:0000259" key="2">
    <source>
        <dbReference type="Pfam" id="PF06724"/>
    </source>
</evidence>
<organism evidence="3 4">
    <name type="scientific">Erythrobacter litoralis</name>
    <dbReference type="NCBI Taxonomy" id="39960"/>
    <lineage>
        <taxon>Bacteria</taxon>
        <taxon>Pseudomonadati</taxon>
        <taxon>Pseudomonadota</taxon>
        <taxon>Alphaproteobacteria</taxon>
        <taxon>Sphingomonadales</taxon>
        <taxon>Erythrobacteraceae</taxon>
        <taxon>Erythrobacter/Porphyrobacter group</taxon>
        <taxon>Erythrobacter</taxon>
    </lineage>
</organism>
<feature type="domain" description="DUF1206" evidence="2">
    <location>
        <begin position="182"/>
        <end position="249"/>
    </location>
</feature>
<sequence>MVDKSEKFNWLVRVGDFSRAVLYFVLGLLALTSAGAISQGSDGIFKAVEEFPAGTALLWVLVVGLTAYALFRFASPLFDIENNGSDKKGWGKRLGHAGSGIAHLALAWTGYKVATGSPSGGSGASGAAAGVLSVEFGGVVLGLLGVAFFLAAVNQADKAISGKFMHRISARAPDSTRWLGGAGFAARSVVYVVIGWSLVQAGFLSSGPSQVKTLGEAVASLAGTGWLFTLTAAGLILFGLFSLILARYRIIPEIDSDQGVPKFRAA</sequence>
<dbReference type="Pfam" id="PF06724">
    <property type="entry name" value="DUF1206"/>
    <property type="match status" value="3"/>
</dbReference>
<feature type="transmembrane region" description="Helical" evidence="1">
    <location>
        <begin position="20"/>
        <end position="39"/>
    </location>
</feature>
<feature type="transmembrane region" description="Helical" evidence="1">
    <location>
        <begin position="94"/>
        <end position="111"/>
    </location>
</feature>
<dbReference type="InterPro" id="IPR009597">
    <property type="entry name" value="DUF1206"/>
</dbReference>
<keyword evidence="1" id="KW-0472">Membrane</keyword>
<keyword evidence="1" id="KW-0812">Transmembrane</keyword>
<dbReference type="RefSeq" id="WP_034901382.1">
    <property type="nucleotide sequence ID" value="NZ_JMIX01000003.1"/>
</dbReference>
<feature type="domain" description="DUF1206" evidence="2">
    <location>
        <begin position="15"/>
        <end position="74"/>
    </location>
</feature>
<name>A0A074NM92_9SPHN</name>
<feature type="transmembrane region" description="Helical" evidence="1">
    <location>
        <begin position="51"/>
        <end position="73"/>
    </location>
</feature>
<keyword evidence="4" id="KW-1185">Reference proteome</keyword>
<feature type="transmembrane region" description="Helical" evidence="1">
    <location>
        <begin position="219"/>
        <end position="246"/>
    </location>
</feature>
<comment type="caution">
    <text evidence="3">The sequence shown here is derived from an EMBL/GenBank/DDBJ whole genome shotgun (WGS) entry which is preliminary data.</text>
</comment>
<evidence type="ECO:0000313" key="3">
    <source>
        <dbReference type="EMBL" id="KEO98917.1"/>
    </source>
</evidence>
<keyword evidence="1" id="KW-1133">Transmembrane helix</keyword>
<evidence type="ECO:0000256" key="1">
    <source>
        <dbReference type="SAM" id="Phobius"/>
    </source>
</evidence>
<protein>
    <recommendedName>
        <fullName evidence="2">DUF1206 domain-containing protein</fullName>
    </recommendedName>
</protein>
<feature type="transmembrane region" description="Helical" evidence="1">
    <location>
        <begin position="177"/>
        <end position="199"/>
    </location>
</feature>
<feature type="transmembrane region" description="Helical" evidence="1">
    <location>
        <begin position="131"/>
        <end position="156"/>
    </location>
</feature>
<feature type="domain" description="DUF1206" evidence="2">
    <location>
        <begin position="94"/>
        <end position="160"/>
    </location>
</feature>
<proteinExistence type="predicted"/>
<dbReference type="AlphaFoldDB" id="A0A074NM92"/>
<gene>
    <name evidence="3" type="ORF">EH32_07370</name>
</gene>
<dbReference type="EMBL" id="JMIX01000003">
    <property type="protein sequence ID" value="KEO98917.1"/>
    <property type="molecule type" value="Genomic_DNA"/>
</dbReference>
<dbReference type="Proteomes" id="UP000027866">
    <property type="component" value="Unassembled WGS sequence"/>
</dbReference>
<reference evidence="3 4" key="1">
    <citation type="submission" date="2014-04" db="EMBL/GenBank/DDBJ databases">
        <title>A comprehensive comparison of genomes of Erythrobacter spp. Strains.</title>
        <authorList>
            <person name="Zheng Q."/>
        </authorList>
    </citation>
    <scope>NUCLEOTIDE SEQUENCE [LARGE SCALE GENOMIC DNA]</scope>
    <source>
        <strain evidence="3 4">DSM 8509</strain>
    </source>
</reference>